<dbReference type="CDD" id="cd02440">
    <property type="entry name" value="AdoMet_MTases"/>
    <property type="match status" value="1"/>
</dbReference>
<feature type="domain" description="Hen1 N-terminal" evidence="14">
    <location>
        <begin position="1"/>
        <end position="241"/>
    </location>
</feature>
<evidence type="ECO:0000313" key="16">
    <source>
        <dbReference type="Proteomes" id="UP000550729"/>
    </source>
</evidence>
<sequence>MLLTISTTHRPASDLGYLLHKHPDRLQQFTESVGTATVVYPEVSDTRCTAALFLDVDPIRLARTLGRNGRDSSLAHYVNDRPYAASSLLSVAMGKVFSTARAGTCKARPDLAASPIPLDITIPVLPCRGGPDVAHRLFAPLGWRVDAEPIALDAALPGWGASRYVSLRLSGTMRLSAALSQLYVLLPALDESKHYWQNDDEVDKLIRSGAGWLADHPEQRLIAQRYLGRRGLVRAALERLAELGDDTADTFATDDEQAPAAAAERRIPLQIRRRAAVVRTIAELNAQSVLDLGCGPGQLLTDLVRDSKLTRITGLDVSSRSLEIAARRLHLDDADDRVRSRISLIQGALTYEDPRLRGYDVAVLMEVIEHIDPPRLGALEHVVFAAARPGTVIVTTPNSEYNVNYEGLTGMRHPDHRFEWTRAEFDAWTQRVAAQHEYSVRLAGIGDVDDATGAPTQMAVFTRD</sequence>
<protein>
    <recommendedName>
        <fullName evidence="3">Small RNA 2'-O-methyltransferase</fullName>
        <ecNumber evidence="11">2.1.1.386</ecNumber>
    </recommendedName>
</protein>
<dbReference type="Pfam" id="PF12623">
    <property type="entry name" value="Hen1_L"/>
    <property type="match status" value="1"/>
</dbReference>
<keyword evidence="10" id="KW-0943">RNA-mediated gene silencing</keyword>
<name>A0A848KY29_9ACTN</name>
<reference evidence="15 16" key="1">
    <citation type="submission" date="2020-04" db="EMBL/GenBank/DDBJ databases">
        <title>Gordonia sp. nov. TBRC 11910.</title>
        <authorList>
            <person name="Suriyachadkun C."/>
        </authorList>
    </citation>
    <scope>NUCLEOTIDE SEQUENCE [LARGE SCALE GENOMIC DNA]</scope>
    <source>
        <strain evidence="15 16">TBRC 11910</strain>
    </source>
</reference>
<keyword evidence="9" id="KW-0694">RNA-binding</keyword>
<dbReference type="InterPro" id="IPR038546">
    <property type="entry name" value="Hen1_N_sf"/>
</dbReference>
<keyword evidence="8" id="KW-0460">Magnesium</keyword>
<evidence type="ECO:0000256" key="5">
    <source>
        <dbReference type="ARBA" id="ARBA00022679"/>
    </source>
</evidence>
<feature type="domain" description="Methyltransferase type 12" evidence="13">
    <location>
        <begin position="290"/>
        <end position="392"/>
    </location>
</feature>
<gene>
    <name evidence="15" type="ORF">HH308_03915</name>
</gene>
<evidence type="ECO:0000256" key="6">
    <source>
        <dbReference type="ARBA" id="ARBA00022691"/>
    </source>
</evidence>
<dbReference type="GO" id="GO:0031047">
    <property type="term" value="P:regulatory ncRNA-mediated gene silencing"/>
    <property type="evidence" value="ECO:0007669"/>
    <property type="project" value="UniProtKB-KW"/>
</dbReference>
<keyword evidence="16" id="KW-1185">Reference proteome</keyword>
<dbReference type="InterPro" id="IPR029063">
    <property type="entry name" value="SAM-dependent_MTases_sf"/>
</dbReference>
<dbReference type="RefSeq" id="WP_170192863.1">
    <property type="nucleotide sequence ID" value="NZ_JABBNB010000003.1"/>
</dbReference>
<evidence type="ECO:0000259" key="14">
    <source>
        <dbReference type="Pfam" id="PF12623"/>
    </source>
</evidence>
<dbReference type="Proteomes" id="UP000550729">
    <property type="component" value="Unassembled WGS sequence"/>
</dbReference>
<comment type="catalytic activity">
    <reaction evidence="12">
        <text>small RNA 3'-end nucleotide + S-adenosyl-L-methionine = small RNA 3'-end 2'-O-methylnucleotide + S-adenosyl-L-homocysteine + H(+)</text>
        <dbReference type="Rhea" id="RHEA:37887"/>
        <dbReference type="Rhea" id="RHEA-COMP:10415"/>
        <dbReference type="Rhea" id="RHEA-COMP:10416"/>
        <dbReference type="ChEBI" id="CHEBI:15378"/>
        <dbReference type="ChEBI" id="CHEBI:57856"/>
        <dbReference type="ChEBI" id="CHEBI:59789"/>
        <dbReference type="ChEBI" id="CHEBI:74896"/>
        <dbReference type="ChEBI" id="CHEBI:74898"/>
        <dbReference type="EC" id="2.1.1.386"/>
    </reaction>
</comment>
<evidence type="ECO:0000256" key="10">
    <source>
        <dbReference type="ARBA" id="ARBA00023158"/>
    </source>
</evidence>
<dbReference type="Pfam" id="PF08242">
    <property type="entry name" value="Methyltransf_12"/>
    <property type="match status" value="1"/>
</dbReference>
<organism evidence="15 16">
    <name type="scientific">Gordonia asplenii</name>
    <dbReference type="NCBI Taxonomy" id="2725283"/>
    <lineage>
        <taxon>Bacteria</taxon>
        <taxon>Bacillati</taxon>
        <taxon>Actinomycetota</taxon>
        <taxon>Actinomycetes</taxon>
        <taxon>Mycobacteriales</taxon>
        <taxon>Gordoniaceae</taxon>
        <taxon>Gordonia</taxon>
    </lineage>
</organism>
<dbReference type="Gene3D" id="3.30.1610.20">
    <property type="entry name" value="Hen1, N-terminal domain"/>
    <property type="match status" value="1"/>
</dbReference>
<evidence type="ECO:0000256" key="2">
    <source>
        <dbReference type="ARBA" id="ARBA00009026"/>
    </source>
</evidence>
<dbReference type="GO" id="GO:0046872">
    <property type="term" value="F:metal ion binding"/>
    <property type="evidence" value="ECO:0007669"/>
    <property type="project" value="UniProtKB-KW"/>
</dbReference>
<dbReference type="GO" id="GO:0001510">
    <property type="term" value="P:RNA methylation"/>
    <property type="evidence" value="ECO:0007669"/>
    <property type="project" value="InterPro"/>
</dbReference>
<comment type="similarity">
    <text evidence="2">Belongs to the methyltransferase superfamily. HEN1 family.</text>
</comment>
<dbReference type="GO" id="GO:0003723">
    <property type="term" value="F:RNA binding"/>
    <property type="evidence" value="ECO:0007669"/>
    <property type="project" value="UniProtKB-KW"/>
</dbReference>
<dbReference type="PANTHER" id="PTHR21404:SF3">
    <property type="entry name" value="SMALL RNA 2'-O-METHYLTRANSFERASE"/>
    <property type="match status" value="1"/>
</dbReference>
<evidence type="ECO:0000256" key="8">
    <source>
        <dbReference type="ARBA" id="ARBA00022842"/>
    </source>
</evidence>
<dbReference type="PANTHER" id="PTHR21404">
    <property type="entry name" value="HEN1"/>
    <property type="match status" value="1"/>
</dbReference>
<comment type="caution">
    <text evidence="15">The sequence shown here is derived from an EMBL/GenBank/DDBJ whole genome shotgun (WGS) entry which is preliminary data.</text>
</comment>
<evidence type="ECO:0000256" key="1">
    <source>
        <dbReference type="ARBA" id="ARBA00001946"/>
    </source>
</evidence>
<keyword evidence="6" id="KW-0949">S-adenosyl-L-methionine</keyword>
<dbReference type="AlphaFoldDB" id="A0A848KY29"/>
<evidence type="ECO:0000256" key="3">
    <source>
        <dbReference type="ARBA" id="ARBA00021330"/>
    </source>
</evidence>
<accession>A0A848KY29</accession>
<evidence type="ECO:0000256" key="11">
    <source>
        <dbReference type="ARBA" id="ARBA00035025"/>
    </source>
</evidence>
<dbReference type="GO" id="GO:0090486">
    <property type="term" value="F:small RNA 2'-O-methyltransferase activity"/>
    <property type="evidence" value="ECO:0007669"/>
    <property type="project" value="UniProtKB-EC"/>
</dbReference>
<evidence type="ECO:0000259" key="13">
    <source>
        <dbReference type="Pfam" id="PF08242"/>
    </source>
</evidence>
<dbReference type="InterPro" id="IPR013217">
    <property type="entry name" value="Methyltransf_12"/>
</dbReference>
<dbReference type="InterPro" id="IPR024026">
    <property type="entry name" value="3'-RNA_MeTfrase_Hen1_bac"/>
</dbReference>
<dbReference type="SUPFAM" id="SSF53335">
    <property type="entry name" value="S-adenosyl-L-methionine-dependent methyltransferases"/>
    <property type="match status" value="1"/>
</dbReference>
<evidence type="ECO:0000256" key="12">
    <source>
        <dbReference type="ARBA" id="ARBA00048418"/>
    </source>
</evidence>
<proteinExistence type="inferred from homology"/>
<dbReference type="Gene3D" id="3.40.50.150">
    <property type="entry name" value="Vaccinia Virus protein VP39"/>
    <property type="match status" value="1"/>
</dbReference>
<evidence type="ECO:0000313" key="15">
    <source>
        <dbReference type="EMBL" id="NMO00358.1"/>
    </source>
</evidence>
<dbReference type="InterPro" id="IPR024740">
    <property type="entry name" value="Hen1_N"/>
</dbReference>
<comment type="cofactor">
    <cofactor evidence="1">
        <name>Mg(2+)</name>
        <dbReference type="ChEBI" id="CHEBI:18420"/>
    </cofactor>
</comment>
<keyword evidence="7" id="KW-0479">Metal-binding</keyword>
<evidence type="ECO:0000256" key="4">
    <source>
        <dbReference type="ARBA" id="ARBA00022603"/>
    </source>
</evidence>
<keyword evidence="4 15" id="KW-0489">Methyltransferase</keyword>
<evidence type="ECO:0000256" key="9">
    <source>
        <dbReference type="ARBA" id="ARBA00022884"/>
    </source>
</evidence>
<dbReference type="EMBL" id="JABBNB010000003">
    <property type="protein sequence ID" value="NMO00358.1"/>
    <property type="molecule type" value="Genomic_DNA"/>
</dbReference>
<keyword evidence="5 15" id="KW-0808">Transferase</keyword>
<dbReference type="NCBIfam" id="TIGR04074">
    <property type="entry name" value="bacter_Hen1"/>
    <property type="match status" value="1"/>
</dbReference>
<dbReference type="EC" id="2.1.1.386" evidence="11"/>
<evidence type="ECO:0000256" key="7">
    <source>
        <dbReference type="ARBA" id="ARBA00022723"/>
    </source>
</evidence>
<dbReference type="InterPro" id="IPR026610">
    <property type="entry name" value="Hen1"/>
</dbReference>